<protein>
    <submittedName>
        <fullName evidence="2">Uncharacterized protein</fullName>
    </submittedName>
</protein>
<evidence type="ECO:0000313" key="3">
    <source>
        <dbReference type="Proteomes" id="UP000039865"/>
    </source>
</evidence>
<organism evidence="2 3">
    <name type="scientific">Stylonychia lemnae</name>
    <name type="common">Ciliate</name>
    <dbReference type="NCBI Taxonomy" id="5949"/>
    <lineage>
        <taxon>Eukaryota</taxon>
        <taxon>Sar</taxon>
        <taxon>Alveolata</taxon>
        <taxon>Ciliophora</taxon>
        <taxon>Intramacronucleata</taxon>
        <taxon>Spirotrichea</taxon>
        <taxon>Stichotrichia</taxon>
        <taxon>Sporadotrichida</taxon>
        <taxon>Oxytrichidae</taxon>
        <taxon>Stylonychinae</taxon>
        <taxon>Stylonychia</taxon>
    </lineage>
</organism>
<dbReference type="AlphaFoldDB" id="A0A077ZST4"/>
<feature type="compositionally biased region" description="Polar residues" evidence="1">
    <location>
        <begin position="198"/>
        <end position="217"/>
    </location>
</feature>
<dbReference type="EMBL" id="CCKQ01001838">
    <property type="protein sequence ID" value="CDW72942.1"/>
    <property type="molecule type" value="Genomic_DNA"/>
</dbReference>
<keyword evidence="3" id="KW-1185">Reference proteome</keyword>
<name>A0A077ZST4_STYLE</name>
<feature type="compositionally biased region" description="Basic and acidic residues" evidence="1">
    <location>
        <begin position="732"/>
        <end position="741"/>
    </location>
</feature>
<feature type="region of interest" description="Disordered" evidence="1">
    <location>
        <begin position="1"/>
        <end position="30"/>
    </location>
</feature>
<dbReference type="InParanoid" id="A0A077ZST4"/>
<dbReference type="Proteomes" id="UP000039865">
    <property type="component" value="Unassembled WGS sequence"/>
</dbReference>
<feature type="region of interest" description="Disordered" evidence="1">
    <location>
        <begin position="726"/>
        <end position="759"/>
    </location>
</feature>
<gene>
    <name evidence="2" type="primary">Contig19171.g20334</name>
    <name evidence="2" type="ORF">STYLEM_1910</name>
</gene>
<feature type="compositionally biased region" description="Basic residues" evidence="1">
    <location>
        <begin position="931"/>
        <end position="940"/>
    </location>
</feature>
<evidence type="ECO:0000256" key="1">
    <source>
        <dbReference type="SAM" id="MobiDB-lite"/>
    </source>
</evidence>
<evidence type="ECO:0000313" key="2">
    <source>
        <dbReference type="EMBL" id="CDW72942.1"/>
    </source>
</evidence>
<sequence>MLREEELNISPDQLDQLRKDQSSKRKGDKDFSFIQNRVPSPLNNNFLLSEEQSRHIRQPSEGFMSAANNLMNQDEFKYGYPYDQDLIEEENDAQGCSDDELDTSKISLFTDENQMMTQHQQPQYIIENLDQNLMILETVQMTDSNNDDFNYSESNYQNIASSSLGAIIQGMNSGSFIGFNNPNSNSNHHYNNNSRSSGARNLTSGRDSATPFNYDENSLMNLSQTPTSNAYLKSSMLPRDRIISSTKLNHNQNYQMVQIVEDNNGEEQDESMLPGSSLTFNQKILSNIRESIKQQDEWLHNTKANPMEMPLQINNDSKYFYKISDPSLYGIMQQDASDDIKLFSRGKQTDIKDDLSQQLIHLQNSNLQMLHTLQQDDQDSQEDEMQLIKKRLDFSRLSSLQNLSSHQAYLGGHQAPHSFMFQTYQSQMSNQSLGQETQHLSTIHGVEREQIAIPFEELLHENMKQISRNAKKDQFNTTKYVTRDEGIQVSCQEQERYSYDTINGIHQEAGISPPQRTKTSLNSNRPPLLRPQTQGLPVNAFPQKLTVNGNNQPIQLNCINIGKLEITSQYYQQKNSDNNKNQNPPSYANQENITASQGIYQAPPASRTTSTNSYTSSLIENQQALICNANTQKQLGKNKIQINPNSDTPREPSSLMIDDSYCNNPRNIVNIQNQIINNQQQIFTNQNFMMPFIDLQSLQGDQDFETDDDSRDQQNCGQKPTKFVKVKRRPKEKVEITKDKQPAGTSKSRKNPGDQKQQISKQNINFMSKTMIISKDKIQQAKSFNEQQQKQQQIIENIIMQNQMIKQKQAKAKKVKVISSSQTGLFLNPQQALNSGRSLPNSNQSSAQTSFLTAYNVKKGPVQKTTSKKNCGTSKDSSQIEEKKMKKMMKKNKSIARQHLQTIANNTQTISVVEITNQQEKEPKKQLSKCNTHRSVSRPKSGFHKQIDLNEQPLILNPNSNLGKKKHSQQVFLKNDCSNNKENIRPSSTNRHQTTKKSINLVGVGQPMNGRPEQIIQSFENIKLLNAQDLLNQIYNQQQKLSSKNFQTIFQSLDTSSNDIAKRVKTEDNISSNVAVHHNRDHIKSMQTFESHTDIDPYNMLTSLDSQRFQQPKRSHQQQMTNHEVYESLYKAAVAQNSSSTCNMMQKMQSPYNSKSMKNKFSTIKNKKCGELNMSNNNTGSSKILSSKVTQNTSKIGGAFNTGSNNINDDKDCKRCDELIHILKHATRYIAR</sequence>
<feature type="compositionally biased region" description="Polar residues" evidence="1">
    <location>
        <begin position="514"/>
        <end position="535"/>
    </location>
</feature>
<feature type="region of interest" description="Disordered" evidence="1">
    <location>
        <begin position="507"/>
        <end position="535"/>
    </location>
</feature>
<accession>A0A077ZST4</accession>
<proteinExistence type="predicted"/>
<feature type="region of interest" description="Disordered" evidence="1">
    <location>
        <begin position="187"/>
        <end position="217"/>
    </location>
</feature>
<feature type="region of interest" description="Disordered" evidence="1">
    <location>
        <begin position="920"/>
        <end position="940"/>
    </location>
</feature>
<feature type="compositionally biased region" description="Low complexity" evidence="1">
    <location>
        <begin position="187"/>
        <end position="197"/>
    </location>
</feature>
<feature type="compositionally biased region" description="Basic and acidic residues" evidence="1">
    <location>
        <begin position="15"/>
        <end position="30"/>
    </location>
</feature>
<reference evidence="2 3" key="1">
    <citation type="submission" date="2014-06" db="EMBL/GenBank/DDBJ databases">
        <authorList>
            <person name="Swart Estienne"/>
        </authorList>
    </citation>
    <scope>NUCLEOTIDE SEQUENCE [LARGE SCALE GENOMIC DNA]</scope>
    <source>
        <strain evidence="2 3">130c</strain>
    </source>
</reference>